<dbReference type="Gene3D" id="2.60.120.650">
    <property type="entry name" value="Cupin"/>
    <property type="match status" value="1"/>
</dbReference>
<feature type="compositionally biased region" description="Basic residues" evidence="3">
    <location>
        <begin position="1233"/>
        <end position="1243"/>
    </location>
</feature>
<organism evidence="7 8">
    <name type="scientific">Nicrophorus vespilloides</name>
    <name type="common">Boreal carrion beetle</name>
    <dbReference type="NCBI Taxonomy" id="110193"/>
    <lineage>
        <taxon>Eukaryota</taxon>
        <taxon>Metazoa</taxon>
        <taxon>Ecdysozoa</taxon>
        <taxon>Arthropoda</taxon>
        <taxon>Hexapoda</taxon>
        <taxon>Insecta</taxon>
        <taxon>Pterygota</taxon>
        <taxon>Neoptera</taxon>
        <taxon>Endopterygota</taxon>
        <taxon>Coleoptera</taxon>
        <taxon>Polyphaga</taxon>
        <taxon>Staphyliniformia</taxon>
        <taxon>Silphidae</taxon>
        <taxon>Nicrophorinae</taxon>
        <taxon>Nicrophorus</taxon>
    </lineage>
</organism>
<keyword evidence="2" id="KW-0539">Nucleus</keyword>
<dbReference type="Gene3D" id="1.10.150.60">
    <property type="entry name" value="ARID DNA-binding domain"/>
    <property type="match status" value="1"/>
</dbReference>
<evidence type="ECO:0000256" key="1">
    <source>
        <dbReference type="ARBA" id="ARBA00004123"/>
    </source>
</evidence>
<dbReference type="InterPro" id="IPR036431">
    <property type="entry name" value="ARID_dom_sf"/>
</dbReference>
<feature type="compositionally biased region" description="Acidic residues" evidence="3">
    <location>
        <begin position="1456"/>
        <end position="1471"/>
    </location>
</feature>
<feature type="region of interest" description="Disordered" evidence="3">
    <location>
        <begin position="703"/>
        <end position="920"/>
    </location>
</feature>
<dbReference type="PROSITE" id="PS51011">
    <property type="entry name" value="ARID"/>
    <property type="match status" value="1"/>
</dbReference>
<feature type="region of interest" description="Disordered" evidence="3">
    <location>
        <begin position="1031"/>
        <end position="1078"/>
    </location>
</feature>
<dbReference type="PANTHER" id="PTHR10694:SF113">
    <property type="entry name" value="PROTEIN JUMONJI"/>
    <property type="match status" value="1"/>
</dbReference>
<feature type="domain" description="ARID" evidence="4">
    <location>
        <begin position="1334"/>
        <end position="1426"/>
    </location>
</feature>
<feature type="compositionally biased region" description="Basic and acidic residues" evidence="3">
    <location>
        <begin position="720"/>
        <end position="740"/>
    </location>
</feature>
<feature type="region of interest" description="Disordered" evidence="3">
    <location>
        <begin position="1"/>
        <end position="23"/>
    </location>
</feature>
<feature type="compositionally biased region" description="Polar residues" evidence="3">
    <location>
        <begin position="1038"/>
        <end position="1055"/>
    </location>
</feature>
<feature type="compositionally biased region" description="Low complexity" evidence="3">
    <location>
        <begin position="1102"/>
        <end position="1117"/>
    </location>
</feature>
<feature type="compositionally biased region" description="Basic and acidic residues" evidence="3">
    <location>
        <begin position="1118"/>
        <end position="1127"/>
    </location>
</feature>
<feature type="compositionally biased region" description="Basic and acidic residues" evidence="3">
    <location>
        <begin position="1194"/>
        <end position="1217"/>
    </location>
</feature>
<feature type="domain" description="JmjN" evidence="5">
    <location>
        <begin position="1270"/>
        <end position="1311"/>
    </location>
</feature>
<feature type="compositionally biased region" description="Low complexity" evidence="3">
    <location>
        <begin position="1220"/>
        <end position="1231"/>
    </location>
</feature>
<dbReference type="PROSITE" id="PS51183">
    <property type="entry name" value="JMJN"/>
    <property type="match status" value="1"/>
</dbReference>
<feature type="compositionally biased region" description="Acidic residues" evidence="3">
    <location>
        <begin position="279"/>
        <end position="298"/>
    </location>
</feature>
<feature type="compositionally biased region" description="Basic residues" evidence="3">
    <location>
        <begin position="758"/>
        <end position="768"/>
    </location>
</feature>
<sequence>MVFNRKRKDNRSNSFILDDSPKRTKVQAQRKFAQGSNVNSPVLTPVKELEKSEKVIPEPIELLPMKRPNTEDFLTFLCFRGTPVLPPNLSFFNNASMVERNQSSESTSTSPKNGVILPSISKTPGERPFIAFGVRKRADPIVVSRHMDKKRRHALALQALRRKYQEQKMAKIRAITISKLSEKVQTNKTVVRTTRSVTKAGPITKKNIAQKTKITVVATKVTTRRTSTLKQPVRTSNIKPKMCLRSYRGRFVQRELLNKPVKKRPMPKKVKVVKKDEDKSDEEEEEEEEEFTSGDDEPLLQKSIEGEKIARKTASIIPKKPTDKGFHKTRSNVIANQKVTRRHPAQTRLLVRAAQSKLKSPPNSPRLRSQQLKRNVKLIQTKKEVKTPIKKQIEITKKLEIKKNTITNKPLEGRNVKVLKTRSESLKKNIVEGTTKNKLATSNENIKGKLRKPANKTNKVNVAENDKKAVKPMKKKVEVTKKQNECDKKPCEETGKSNVEEDNKKLANDDTKSKVKEISEKKAEVNMFIEKNQPDVNEAQDLSIKENQSDVVHSEDAIKMKAAIEKSSKEIVMIKEKKDESVSLQEVCDILKDTKLDEPKKKVPHENAAKKKSLEQSARANLLLPEELKKVTKELKLMFDETNLKPVEISKVSTKLLKNKVASNETETKTLDLDLKKLPQRPSRKTKEAAAIYMEILGHKLVNKDDIDEDSMDSFPELPNVRKTEQRENELKAKAKEDNAKKRKSKSPAESDGDNSSKVKRSVRRTRISKAQLSSEKMSSDSDESFTAEVTLPTEKQLRPIRNKSPKLYRSFSDTDSETLPLKKTHSTKRKSENMNSESDSSKRNKRKQKRVAKKQSVDSFSESDEEPLAKLTQKKSEDQSKKTSVRSKGSQQETATVIVGKQKRECTKRPQNYMPYSSSDEEEKLFLGFDKAASPPKPVEPTLDLLCTKDMGRRYGKERVNMSNEQIEKWLNDSALAGMSLIKKENDEMLKFGEKIPTETNLENSNMSSINTESLKSTMLVPKCNMEKIEEKKEDNSLNSTPEKYSTASLTKPLSNERKPIFTKKERHSTDVPPKNINAFSVCNESSVYAFADTEDSSVNTPFRRPSRRPSSTATSKSEDDPDAKFRLPNLIKPLDTKSISKEALFTDESNTSCTEIVETVNPFYIPQQPKKIMPSIKSLSTPMFPPSQTNLQKRDKMPKAKSVDRLSETSEDFKYKVPSSPSASSSSSAKLYKRQTNKNKQLKVPPNYMPVNTTEFPELTGTAQIVEAPVFHPTEKEFIDPIEYIEKIRNQAEKFGVCRIVPPANFKPECKVLDEMRFTAYNQYVHKMMHRWGPNFKELVAIRKYLATQSINLKHPPWIGGMEIDLPRLYQTVQTLGGLKEVIEKKKWPRVSELMKIPKSAQDRVTKLDDIYCKYLLPYDTLSPDERDKLFDAVETEWAKRESKNLLRAQGDEEKSDEEEESEDEDETDIECIVKGRSMALSAFYRIARNTMAMWFKTPEAGADEVEEEFWNHVTSKQFHICVHSGSIDSGNWGYGFAVSKNSPFARHAWNLKVLTNNSGSILRSMGPVMGLTVPTLHVGMVFSGCCWYRDPHSLPWIEYCHTGANKIWYGIPDSMSEKFHETLLKLVPNYCLNKSLWLPSDTAMLPPNLLVDNGVSLTRTVQEPGQFVVIFPKAFTSNICTGYVVSESVFFAQPDWLNCARKVFEELRNSCEPSMFSYERLVLSVATDVRSDISVLRQIIPAVEELCRREIKERQRLKELGVIKEERLPLPDVRKKKKVQNDTETEYACEDCRWNLFCSMVFESQDNAIYCIEHAINHIEDKSLDSTKCKLMYTYDLTELSVLPDKVRTTIETKLQKKAGSKFTGMATLLNR</sequence>
<feature type="region of interest" description="Disordered" evidence="3">
    <location>
        <begin position="480"/>
        <end position="515"/>
    </location>
</feature>
<feature type="compositionally biased region" description="Basic and acidic residues" evidence="3">
    <location>
        <begin position="1056"/>
        <end position="1071"/>
    </location>
</feature>
<dbReference type="InterPro" id="IPR003347">
    <property type="entry name" value="JmjC_dom"/>
</dbReference>
<dbReference type="InterPro" id="IPR001606">
    <property type="entry name" value="ARID_dom"/>
</dbReference>
<name>A0ABM1MWU5_NICVS</name>
<feature type="domain" description="JmjC" evidence="6">
    <location>
        <begin position="1546"/>
        <end position="1711"/>
    </location>
</feature>
<dbReference type="CDD" id="cd16870">
    <property type="entry name" value="ARID_JARD2"/>
    <property type="match status" value="1"/>
</dbReference>
<dbReference type="Proteomes" id="UP000695000">
    <property type="component" value="Unplaced"/>
</dbReference>
<dbReference type="InterPro" id="IPR003349">
    <property type="entry name" value="JmjN"/>
</dbReference>
<protein>
    <submittedName>
        <fullName evidence="8">Protein Jumonji</fullName>
    </submittedName>
</protein>
<dbReference type="Pfam" id="PF02375">
    <property type="entry name" value="JmjN"/>
    <property type="match status" value="1"/>
</dbReference>
<feature type="region of interest" description="Disordered" evidence="3">
    <location>
        <begin position="661"/>
        <end position="687"/>
    </location>
</feature>
<dbReference type="PANTHER" id="PTHR10694">
    <property type="entry name" value="LYSINE-SPECIFIC DEMETHYLASE"/>
    <property type="match status" value="1"/>
</dbReference>
<dbReference type="SUPFAM" id="SSF51197">
    <property type="entry name" value="Clavaminate synthase-like"/>
    <property type="match status" value="1"/>
</dbReference>
<keyword evidence="7" id="KW-1185">Reference proteome</keyword>
<evidence type="ECO:0000259" key="5">
    <source>
        <dbReference type="PROSITE" id="PS51183"/>
    </source>
</evidence>
<dbReference type="SMART" id="SM00558">
    <property type="entry name" value="JmjC"/>
    <property type="match status" value="1"/>
</dbReference>
<proteinExistence type="predicted"/>
<feature type="compositionally biased region" description="Basic residues" evidence="3">
    <location>
        <begin position="260"/>
        <end position="272"/>
    </location>
</feature>
<dbReference type="Pfam" id="PF02373">
    <property type="entry name" value="JmjC"/>
    <property type="match status" value="1"/>
</dbReference>
<dbReference type="Pfam" id="PF01388">
    <property type="entry name" value="ARID"/>
    <property type="match status" value="1"/>
</dbReference>
<feature type="compositionally biased region" description="Basic and acidic residues" evidence="3">
    <location>
        <begin position="597"/>
        <end position="614"/>
    </location>
</feature>
<dbReference type="SMART" id="SM00545">
    <property type="entry name" value="JmjN"/>
    <property type="match status" value="1"/>
</dbReference>
<evidence type="ECO:0000313" key="7">
    <source>
        <dbReference type="Proteomes" id="UP000695000"/>
    </source>
</evidence>
<comment type="subcellular location">
    <subcellularLocation>
        <location evidence="1">Nucleus</location>
    </subcellularLocation>
</comment>
<feature type="compositionally biased region" description="Basic and acidic residues" evidence="3">
    <location>
        <begin position="666"/>
        <end position="677"/>
    </location>
</feature>
<feature type="region of interest" description="Disordered" evidence="3">
    <location>
        <begin position="1095"/>
        <end position="1128"/>
    </location>
</feature>
<feature type="region of interest" description="Disordered" evidence="3">
    <location>
        <begin position="597"/>
        <end position="616"/>
    </location>
</feature>
<dbReference type="SMART" id="SM00501">
    <property type="entry name" value="BRIGHT"/>
    <property type="match status" value="1"/>
</dbReference>
<evidence type="ECO:0000256" key="2">
    <source>
        <dbReference type="ARBA" id="ARBA00023242"/>
    </source>
</evidence>
<evidence type="ECO:0000256" key="3">
    <source>
        <dbReference type="SAM" id="MobiDB-lite"/>
    </source>
</evidence>
<feature type="compositionally biased region" description="Basic residues" evidence="3">
    <location>
        <begin position="844"/>
        <end position="854"/>
    </location>
</feature>
<dbReference type="SUPFAM" id="SSF46774">
    <property type="entry name" value="ARID-like"/>
    <property type="match status" value="1"/>
</dbReference>
<accession>A0ABM1MWU5</accession>
<gene>
    <name evidence="8" type="primary">LOC108564491</name>
</gene>
<dbReference type="RefSeq" id="XP_017779045.1">
    <property type="nucleotide sequence ID" value="XM_017923556.1"/>
</dbReference>
<dbReference type="SMART" id="SM01014">
    <property type="entry name" value="ARID"/>
    <property type="match status" value="1"/>
</dbReference>
<feature type="compositionally biased region" description="Polar residues" evidence="3">
    <location>
        <begin position="887"/>
        <end position="896"/>
    </location>
</feature>
<reference evidence="8" key="1">
    <citation type="submission" date="2025-08" db="UniProtKB">
        <authorList>
            <consortium name="RefSeq"/>
        </authorList>
    </citation>
    <scope>IDENTIFICATION</scope>
    <source>
        <tissue evidence="8">Whole Larva</tissue>
    </source>
</reference>
<dbReference type="PROSITE" id="PS51184">
    <property type="entry name" value="JMJC"/>
    <property type="match status" value="1"/>
</dbReference>
<feature type="region of interest" description="Disordered" evidence="3">
    <location>
        <begin position="1450"/>
        <end position="1471"/>
    </location>
</feature>
<feature type="region of interest" description="Disordered" evidence="3">
    <location>
        <begin position="1184"/>
        <end position="1251"/>
    </location>
</feature>
<dbReference type="GeneID" id="108564491"/>
<evidence type="ECO:0000313" key="8">
    <source>
        <dbReference type="RefSeq" id="XP_017779045.1"/>
    </source>
</evidence>
<feature type="region of interest" description="Disordered" evidence="3">
    <location>
        <begin position="260"/>
        <end position="301"/>
    </location>
</feature>
<evidence type="ECO:0000259" key="6">
    <source>
        <dbReference type="PROSITE" id="PS51184"/>
    </source>
</evidence>
<evidence type="ECO:0000259" key="4">
    <source>
        <dbReference type="PROSITE" id="PS51011"/>
    </source>
</evidence>
<feature type="compositionally biased region" description="Polar residues" evidence="3">
    <location>
        <begin position="1184"/>
        <end position="1193"/>
    </location>
</feature>